<gene>
    <name evidence="2" type="ORF">RHTO0S_15e05116g</name>
</gene>
<reference evidence="2" key="1">
    <citation type="journal article" date="2014" name="Genome Announc.">
        <title>Draft genome sequence of Rhodosporidium toruloides CECT1137, an oleaginous yeast of biotechnological interest.</title>
        <authorList>
            <person name="Morin N."/>
            <person name="Calcas X."/>
            <person name="Devillers H."/>
            <person name="Durrens P."/>
            <person name="Sherman D.J."/>
            <person name="Nicaud J.-M."/>
            <person name="Neuveglise C."/>
        </authorList>
    </citation>
    <scope>NUCLEOTIDE SEQUENCE</scope>
    <source>
        <strain evidence="2">CECT1137</strain>
    </source>
</reference>
<name>A0A061BF46_RHOTO</name>
<dbReference type="AlphaFoldDB" id="A0A061BF46"/>
<sequence length="434" mass="46374">MTSLTAPRSSWPLQSDAASSISASLTETAPSSPRTPTRPTISAPRPRRVQLVAPVLEDRPISQVASDGGDDSPPRRTLDGSAKARARLSPDGQDGWAMYSAGRSDAGATLSPSPLRWTSSSGASSLGTVVYEDWPVPATSVPRLLFSPPPRQTHDAIETAPKPVQPVSVGVEAEEERFERCGKRWSLYTTENVERLLPDDVFASTLRPTATQRARLSRPQGLYLTPPSRQTPLTSPVSLASARAIDASVTQDDFAFLPTSPVAPDRTFTPSPVETGCALLHVLPWRKRRRAASSPSSDVSHAPVARSPPELAHLSISRTTSPGFLALLGRSPPVPEFELVARPSPVAGSFDGENVPLGPQGYRRVVVPRPNVKPGRQPHDLSPPPGPPSPRRPPLRSTPMEATPARDDGEPEVVEASTSRRDKGKGRAVGWALG</sequence>
<feature type="compositionally biased region" description="Pro residues" evidence="1">
    <location>
        <begin position="381"/>
        <end position="392"/>
    </location>
</feature>
<feature type="compositionally biased region" description="Low complexity" evidence="1">
    <location>
        <begin position="26"/>
        <end position="44"/>
    </location>
</feature>
<feature type="region of interest" description="Disordered" evidence="1">
    <location>
        <begin position="347"/>
        <end position="434"/>
    </location>
</feature>
<feature type="region of interest" description="Disordered" evidence="1">
    <location>
        <begin position="211"/>
        <end position="235"/>
    </location>
</feature>
<dbReference type="OrthoDB" id="2522759at2759"/>
<evidence type="ECO:0000256" key="1">
    <source>
        <dbReference type="SAM" id="MobiDB-lite"/>
    </source>
</evidence>
<proteinExistence type="predicted"/>
<protein>
    <submittedName>
        <fullName evidence="2">RHTO0S15e05116g1_1</fullName>
    </submittedName>
</protein>
<organism evidence="2">
    <name type="scientific">Rhodotorula toruloides</name>
    <name type="common">Yeast</name>
    <name type="synonym">Rhodosporidium toruloides</name>
    <dbReference type="NCBI Taxonomy" id="5286"/>
    <lineage>
        <taxon>Eukaryota</taxon>
        <taxon>Fungi</taxon>
        <taxon>Dikarya</taxon>
        <taxon>Basidiomycota</taxon>
        <taxon>Pucciniomycotina</taxon>
        <taxon>Microbotryomycetes</taxon>
        <taxon>Sporidiobolales</taxon>
        <taxon>Sporidiobolaceae</taxon>
        <taxon>Rhodotorula</taxon>
    </lineage>
</organism>
<accession>A0A061BF46</accession>
<dbReference type="EMBL" id="LK052950">
    <property type="protein sequence ID" value="CDR48020.1"/>
    <property type="molecule type" value="Genomic_DNA"/>
</dbReference>
<evidence type="ECO:0000313" key="2">
    <source>
        <dbReference type="EMBL" id="CDR48020.1"/>
    </source>
</evidence>
<feature type="compositionally biased region" description="Low complexity" evidence="1">
    <location>
        <begin position="363"/>
        <end position="375"/>
    </location>
</feature>
<feature type="compositionally biased region" description="Polar residues" evidence="1">
    <location>
        <begin position="1"/>
        <end position="25"/>
    </location>
</feature>
<feature type="region of interest" description="Disordered" evidence="1">
    <location>
        <begin position="1"/>
        <end position="110"/>
    </location>
</feature>